<evidence type="ECO:0000259" key="1">
    <source>
        <dbReference type="Pfam" id="PF13360"/>
    </source>
</evidence>
<dbReference type="InterPro" id="IPR015943">
    <property type="entry name" value="WD40/YVTN_repeat-like_dom_sf"/>
</dbReference>
<reference evidence="3" key="1">
    <citation type="journal article" date="2019" name="Int. J. Syst. Evol. Microbiol.">
        <title>The Global Catalogue of Microorganisms (GCM) 10K type strain sequencing project: providing services to taxonomists for standard genome sequencing and annotation.</title>
        <authorList>
            <consortium name="The Broad Institute Genomics Platform"/>
            <consortium name="The Broad Institute Genome Sequencing Center for Infectious Disease"/>
            <person name="Wu L."/>
            <person name="Ma J."/>
        </authorList>
    </citation>
    <scope>NUCLEOTIDE SEQUENCE [LARGE SCALE GENOMIC DNA]</scope>
    <source>
        <strain evidence="3">JCM 31696</strain>
    </source>
</reference>
<proteinExistence type="predicted"/>
<evidence type="ECO:0000313" key="3">
    <source>
        <dbReference type="Proteomes" id="UP001597083"/>
    </source>
</evidence>
<name>A0ABW3CM02_9ACTN</name>
<dbReference type="Gene3D" id="2.130.10.10">
    <property type="entry name" value="YVTN repeat-like/Quinoprotein amine dehydrogenase"/>
    <property type="match status" value="1"/>
</dbReference>
<evidence type="ECO:0000313" key="2">
    <source>
        <dbReference type="EMBL" id="MFD0855554.1"/>
    </source>
</evidence>
<dbReference type="InterPro" id="IPR018391">
    <property type="entry name" value="PQQ_b-propeller_rpt"/>
</dbReference>
<protein>
    <submittedName>
        <fullName evidence="2">PQQ-binding-like beta-propeller repeat protein</fullName>
    </submittedName>
</protein>
<organism evidence="2 3">
    <name type="scientific">Actinomadura adrarensis</name>
    <dbReference type="NCBI Taxonomy" id="1819600"/>
    <lineage>
        <taxon>Bacteria</taxon>
        <taxon>Bacillati</taxon>
        <taxon>Actinomycetota</taxon>
        <taxon>Actinomycetes</taxon>
        <taxon>Streptosporangiales</taxon>
        <taxon>Thermomonosporaceae</taxon>
        <taxon>Actinomadura</taxon>
    </lineage>
</organism>
<dbReference type="Proteomes" id="UP001597083">
    <property type="component" value="Unassembled WGS sequence"/>
</dbReference>
<keyword evidence="3" id="KW-1185">Reference proteome</keyword>
<sequence length="335" mass="35717">RVGDILLVLNAVAGRPKILTLNAGTGRPITLFGVSLADYCVSAVRPGGLAVVGSGGLRRTIDTSSGFLQRADNRYSGLCPTVTKDRLYTLHAGALHADPSLSEEGWEINVPEPTNGRTNWTATDDTLFVVGEKTSAPDLRAYSSDGERLWVTPVPFTHGFPGLPSGLLVAGETVLIAAENGIHAFDTATGRPRWQAHTVVSEFTPALAGSVVVATSGLPSSETMLHGVDLDSGWVRWRVTLDRETFVSAVDAQGIYAIAANSPWHRAKEEHLTALDPATGRERWRLRHGLQNLAAANGRLYATAGNRFIILNPATGQSAIAQNVSRARPCGLCRP</sequence>
<feature type="domain" description="Pyrrolo-quinoline quinone repeat" evidence="1">
    <location>
        <begin position="269"/>
        <end position="319"/>
    </location>
</feature>
<dbReference type="InterPro" id="IPR011047">
    <property type="entry name" value="Quinoprotein_ADH-like_sf"/>
</dbReference>
<dbReference type="PANTHER" id="PTHR34512:SF30">
    <property type="entry name" value="OUTER MEMBRANE PROTEIN ASSEMBLY FACTOR BAMB"/>
    <property type="match status" value="1"/>
</dbReference>
<comment type="caution">
    <text evidence="2">The sequence shown here is derived from an EMBL/GenBank/DDBJ whole genome shotgun (WGS) entry which is preliminary data.</text>
</comment>
<feature type="domain" description="Pyrrolo-quinoline quinone repeat" evidence="1">
    <location>
        <begin position="103"/>
        <end position="245"/>
    </location>
</feature>
<gene>
    <name evidence="2" type="ORF">ACFQ07_25155</name>
</gene>
<dbReference type="SUPFAM" id="SSF50998">
    <property type="entry name" value="Quinoprotein alcohol dehydrogenase-like"/>
    <property type="match status" value="1"/>
</dbReference>
<feature type="non-terminal residue" evidence="2">
    <location>
        <position position="1"/>
    </location>
</feature>
<dbReference type="PANTHER" id="PTHR34512">
    <property type="entry name" value="CELL SURFACE PROTEIN"/>
    <property type="match status" value="1"/>
</dbReference>
<dbReference type="EMBL" id="JBHTIR010003656">
    <property type="protein sequence ID" value="MFD0855554.1"/>
    <property type="molecule type" value="Genomic_DNA"/>
</dbReference>
<dbReference type="Pfam" id="PF13360">
    <property type="entry name" value="PQQ_2"/>
    <property type="match status" value="2"/>
</dbReference>
<dbReference type="InterPro" id="IPR002372">
    <property type="entry name" value="PQQ_rpt_dom"/>
</dbReference>
<dbReference type="SMART" id="SM00564">
    <property type="entry name" value="PQQ"/>
    <property type="match status" value="5"/>
</dbReference>
<accession>A0ABW3CM02</accession>